<name>A0ABR2N7C3_9ROSI</name>
<dbReference type="Proteomes" id="UP001396334">
    <property type="component" value="Unassembled WGS sequence"/>
</dbReference>
<keyword evidence="2" id="KW-1185">Reference proteome</keyword>
<comment type="caution">
    <text evidence="1">The sequence shown here is derived from an EMBL/GenBank/DDBJ whole genome shotgun (WGS) entry which is preliminary data.</text>
</comment>
<reference evidence="1 2" key="1">
    <citation type="journal article" date="2024" name="G3 (Bethesda)">
        <title>Genome assembly of Hibiscus sabdariffa L. provides insights into metabolisms of medicinal natural products.</title>
        <authorList>
            <person name="Kim T."/>
        </authorList>
    </citation>
    <scope>NUCLEOTIDE SEQUENCE [LARGE SCALE GENOMIC DNA]</scope>
    <source>
        <strain evidence="1">TK-2024</strain>
        <tissue evidence="1">Old leaves</tissue>
    </source>
</reference>
<organism evidence="1 2">
    <name type="scientific">Hibiscus sabdariffa</name>
    <name type="common">roselle</name>
    <dbReference type="NCBI Taxonomy" id="183260"/>
    <lineage>
        <taxon>Eukaryota</taxon>
        <taxon>Viridiplantae</taxon>
        <taxon>Streptophyta</taxon>
        <taxon>Embryophyta</taxon>
        <taxon>Tracheophyta</taxon>
        <taxon>Spermatophyta</taxon>
        <taxon>Magnoliopsida</taxon>
        <taxon>eudicotyledons</taxon>
        <taxon>Gunneridae</taxon>
        <taxon>Pentapetalae</taxon>
        <taxon>rosids</taxon>
        <taxon>malvids</taxon>
        <taxon>Malvales</taxon>
        <taxon>Malvaceae</taxon>
        <taxon>Malvoideae</taxon>
        <taxon>Hibiscus</taxon>
    </lineage>
</organism>
<gene>
    <name evidence="1" type="ORF">V6N11_030551</name>
</gene>
<protein>
    <submittedName>
        <fullName evidence="1">Uncharacterized protein</fullName>
    </submittedName>
</protein>
<accession>A0ABR2N7C3</accession>
<dbReference type="EMBL" id="JBBPBN010000229">
    <property type="protein sequence ID" value="KAK8972054.1"/>
    <property type="molecule type" value="Genomic_DNA"/>
</dbReference>
<evidence type="ECO:0000313" key="2">
    <source>
        <dbReference type="Proteomes" id="UP001396334"/>
    </source>
</evidence>
<evidence type="ECO:0000313" key="1">
    <source>
        <dbReference type="EMBL" id="KAK8972054.1"/>
    </source>
</evidence>
<proteinExistence type="predicted"/>
<sequence>MESAWLALVNPGFPLTVPGRGGYVLKIRDATICSGKDFTMFSTLKFSSELMTEPRNLCSLSPSTPNAHLGLKFRGILTFFAKDREL</sequence>